<sequence>MNTFQIMGKVSDENKYAYYIQDEANTTYELAKDLVVSPIEVGDSILGFGYIDRDNRAKFIIDLPPIITEGFGWGRVVGRRPNLGLFIDVGLPNKDIVISLDELSDDIAKWPELDAKLLVQMSIDERQRYWAHLLKANDIEQYRKSAPNRLMNQSLQVTLFEDKGVGMVGLSQENFEVFIHESEQLDPLKLGQVVEARVIKVHPNGKLNASTRPRAFEALEDDAQMIQAVLEKQPNQFLPLHDKSPSDEIQRQLGLSKSQFKRAVGRLMKADIVTQVRQEGIYLKTSGDNQ</sequence>
<evidence type="ECO:0000259" key="5">
    <source>
        <dbReference type="Pfam" id="PF21543"/>
    </source>
</evidence>
<dbReference type="Gene3D" id="2.40.50.140">
    <property type="entry name" value="Nucleic acid-binding proteins"/>
    <property type="match status" value="2"/>
</dbReference>
<dbReference type="InterPro" id="IPR036388">
    <property type="entry name" value="WH-like_DNA-bd_sf"/>
</dbReference>
<dbReference type="PANTHER" id="PTHR37296">
    <property type="entry name" value="CONSERVED VIRULENCE FACTOR B"/>
    <property type="match status" value="1"/>
</dbReference>
<evidence type="ECO:0000313" key="6">
    <source>
        <dbReference type="EMBL" id="PKY88219.1"/>
    </source>
</evidence>
<evidence type="ECO:0008006" key="8">
    <source>
        <dbReference type="Google" id="ProtNLM"/>
    </source>
</evidence>
<protein>
    <recommendedName>
        <fullName evidence="8">S1 motif domain-containing protein</fullName>
    </recommendedName>
</protein>
<dbReference type="AlphaFoldDB" id="A0A2I1JXZ1"/>
<dbReference type="OrthoDB" id="9801597at2"/>
<dbReference type="InterPro" id="IPR048588">
    <property type="entry name" value="CvfB_S1_2nd"/>
</dbReference>
<dbReference type="InterPro" id="IPR040764">
    <property type="entry name" value="CvfB_WH"/>
</dbReference>
<dbReference type="InterPro" id="IPR014464">
    <property type="entry name" value="CvfB_fam"/>
</dbReference>
<feature type="domain" description="Conserved virulence factor B first S1" evidence="2">
    <location>
        <begin position="9"/>
        <end position="56"/>
    </location>
</feature>
<comment type="similarity">
    <text evidence="1">Belongs to the CvfB family.</text>
</comment>
<dbReference type="Pfam" id="PF21191">
    <property type="entry name" value="CvfB_1st"/>
    <property type="match status" value="1"/>
</dbReference>
<feature type="domain" description="Conserved virulence factor B-like winged helix" evidence="3">
    <location>
        <begin position="224"/>
        <end position="283"/>
    </location>
</feature>
<accession>A0A2I1JXZ1</accession>
<feature type="domain" description="Conserved virulence factor B third S1" evidence="5">
    <location>
        <begin position="140"/>
        <end position="213"/>
    </location>
</feature>
<evidence type="ECO:0000259" key="2">
    <source>
        <dbReference type="Pfam" id="PF13509"/>
    </source>
</evidence>
<evidence type="ECO:0000256" key="1">
    <source>
        <dbReference type="PIRNR" id="PIRNR012524"/>
    </source>
</evidence>
<dbReference type="PANTHER" id="PTHR37296:SF1">
    <property type="entry name" value="CONSERVED VIRULENCE FACTOR B"/>
    <property type="match status" value="1"/>
</dbReference>
<comment type="caution">
    <text evidence="6">The sequence shown here is derived from an EMBL/GenBank/DDBJ whole genome shotgun (WGS) entry which is preliminary data.</text>
</comment>
<dbReference type="InterPro" id="IPR048587">
    <property type="entry name" value="CvfB_S1_3rd"/>
</dbReference>
<dbReference type="Proteomes" id="UP000234384">
    <property type="component" value="Unassembled WGS sequence"/>
</dbReference>
<dbReference type="InterPro" id="IPR012340">
    <property type="entry name" value="NA-bd_OB-fold"/>
</dbReference>
<dbReference type="Pfam" id="PF17783">
    <property type="entry name" value="WHD_CvfB"/>
    <property type="match status" value="1"/>
</dbReference>
<reference evidence="6 7" key="1">
    <citation type="submission" date="2017-12" db="EMBL/GenBank/DDBJ databases">
        <title>Phylogenetic diversity of female urinary microbiome.</title>
        <authorList>
            <person name="Thomas-White K."/>
            <person name="Wolfe A.J."/>
        </authorList>
    </citation>
    <scope>NUCLEOTIDE SEQUENCE [LARGE SCALE GENOMIC DNA]</scope>
    <source>
        <strain evidence="6 7">UMB0898</strain>
    </source>
</reference>
<dbReference type="Pfam" id="PF21543">
    <property type="entry name" value="CvfB_2nd"/>
    <property type="match status" value="1"/>
</dbReference>
<dbReference type="RefSeq" id="WP_101954479.1">
    <property type="nucleotide sequence ID" value="NZ_PKHE01000015.1"/>
</dbReference>
<name>A0A2I1JXZ1_9LACT</name>
<dbReference type="Pfam" id="PF13509">
    <property type="entry name" value="S1_2"/>
    <property type="match status" value="1"/>
</dbReference>
<evidence type="ECO:0000313" key="7">
    <source>
        <dbReference type="Proteomes" id="UP000234384"/>
    </source>
</evidence>
<dbReference type="InterPro" id="IPR039566">
    <property type="entry name" value="CvfB_S1_st"/>
</dbReference>
<evidence type="ECO:0000259" key="3">
    <source>
        <dbReference type="Pfam" id="PF17783"/>
    </source>
</evidence>
<dbReference type="EMBL" id="PKHE01000015">
    <property type="protein sequence ID" value="PKY88219.1"/>
    <property type="molecule type" value="Genomic_DNA"/>
</dbReference>
<evidence type="ECO:0000259" key="4">
    <source>
        <dbReference type="Pfam" id="PF21191"/>
    </source>
</evidence>
<proteinExistence type="inferred from homology"/>
<feature type="domain" description="Conserved virulence factor B second S1" evidence="4">
    <location>
        <begin position="71"/>
        <end position="132"/>
    </location>
</feature>
<dbReference type="Gene3D" id="1.10.10.10">
    <property type="entry name" value="Winged helix-like DNA-binding domain superfamily/Winged helix DNA-binding domain"/>
    <property type="match status" value="1"/>
</dbReference>
<dbReference type="Gene3D" id="2.40.50.330">
    <property type="match status" value="1"/>
</dbReference>
<dbReference type="PIRSF" id="PIRSF012524">
    <property type="entry name" value="YitL_S1"/>
    <property type="match status" value="1"/>
</dbReference>
<gene>
    <name evidence="6" type="ORF">CYJ57_05905</name>
</gene>
<organism evidence="6 7">
    <name type="scientific">Falseniella ignava</name>
    <dbReference type="NCBI Taxonomy" id="137730"/>
    <lineage>
        <taxon>Bacteria</taxon>
        <taxon>Bacillati</taxon>
        <taxon>Bacillota</taxon>
        <taxon>Bacilli</taxon>
        <taxon>Lactobacillales</taxon>
        <taxon>Aerococcaceae</taxon>
        <taxon>Falseniella</taxon>
    </lineage>
</organism>